<evidence type="ECO:0000313" key="3">
    <source>
        <dbReference type="Proteomes" id="UP000030853"/>
    </source>
</evidence>
<comment type="caution">
    <text evidence="2">The sequence shown here is derived from an EMBL/GenBank/DDBJ whole genome shotgun (WGS) entry which is preliminary data.</text>
</comment>
<dbReference type="AlphaFoldDB" id="A0A0B1R8M2"/>
<proteinExistence type="predicted"/>
<accession>A0A0B1R8M2</accession>
<evidence type="ECO:0000256" key="1">
    <source>
        <dbReference type="SAM" id="MobiDB-lite"/>
    </source>
</evidence>
<organism evidence="2 3">
    <name type="scientific">Pantoea rodasii</name>
    <dbReference type="NCBI Taxonomy" id="1076549"/>
    <lineage>
        <taxon>Bacteria</taxon>
        <taxon>Pseudomonadati</taxon>
        <taxon>Pseudomonadota</taxon>
        <taxon>Gammaproteobacteria</taxon>
        <taxon>Enterobacterales</taxon>
        <taxon>Erwiniaceae</taxon>
        <taxon>Pantoea</taxon>
    </lineage>
</organism>
<reference evidence="2 3" key="1">
    <citation type="submission" date="2014-11" db="EMBL/GenBank/DDBJ databases">
        <title>Genome sequencing of Pantoea rodasii ND03.</title>
        <authorList>
            <person name="Muhamad Yunos N.Y."/>
            <person name="Chan K.-G."/>
        </authorList>
    </citation>
    <scope>NUCLEOTIDE SEQUENCE [LARGE SCALE GENOMIC DNA]</scope>
    <source>
        <strain evidence="2 3">ND03</strain>
    </source>
</reference>
<evidence type="ECO:0000313" key="2">
    <source>
        <dbReference type="EMBL" id="KHJ67542.1"/>
    </source>
</evidence>
<dbReference type="Gene3D" id="3.40.630.10">
    <property type="entry name" value="Zn peptidases"/>
    <property type="match status" value="1"/>
</dbReference>
<sequence>MFQLPPDGSASNTHPFGVPLNFGPGDPAMSHQPNEHVSIADLVDCTKAIALTLVRWCGVKENGK</sequence>
<name>A0A0B1R8M2_9GAMM</name>
<protein>
    <recommendedName>
        <fullName evidence="4">Peptidase M20 dimerisation domain-containing protein</fullName>
    </recommendedName>
</protein>
<feature type="region of interest" description="Disordered" evidence="1">
    <location>
        <begin position="1"/>
        <end position="33"/>
    </location>
</feature>
<dbReference type="SUPFAM" id="SSF53187">
    <property type="entry name" value="Zn-dependent exopeptidases"/>
    <property type="match status" value="1"/>
</dbReference>
<dbReference type="EMBL" id="JTJJ01000046">
    <property type="protein sequence ID" value="KHJ67542.1"/>
    <property type="molecule type" value="Genomic_DNA"/>
</dbReference>
<gene>
    <name evidence="2" type="ORF">QU24_13580</name>
</gene>
<dbReference type="Proteomes" id="UP000030853">
    <property type="component" value="Unassembled WGS sequence"/>
</dbReference>
<evidence type="ECO:0008006" key="4">
    <source>
        <dbReference type="Google" id="ProtNLM"/>
    </source>
</evidence>